<dbReference type="UniPathway" id="UPA00148"/>
<sequence length="588" mass="61366">MTQPKPVYLIAPTTAGRKLAQALQALLPEAMLWKRPLGELESAWREAGQLVFVLAVGAVVRLIAPLLADKRTDPGVVVIDEAGRFAVSVSAGHIGGADALAERIAALLSATAVLTGAGGRHGLPPVDLLGKAYGWQAGEASDWNRVAALVAAGEPVQVVQECGLDLWRAALPESHPFVDTAAAAGRLWISHRLPTAGTLPTVCWHPRVIWLGVGCERGIAADFLEQSIRQALAGAGLAFEAVAGIASLDIKADEAGLLAVAERHGWPVRFFDAATLARCPVPNPSQAVADCVGTPSVAEAAALLAGEALQLAAPKRVFKAAGAGACTVAAAVAIQEFNPAPGRLLLIGSGPGALDQITPAARAALGAAQVVIGYQLYIDLIRPLLAPTQIVETSPITQEVARAERAIALARRGLAVAVISSGDAGIYGMAGLVFERLARGGWNGQAPAVDVLPGITALQAAAARVGAPLMHDFCAISLSDLLTPWQTICTRLEAAARADFVVALYNPRSASRTQQIAQAREILLAHRDPATPVALVRCAYRPDEQVSLHTLADLPLESVDMLTTVLIGNRATFRRGDRLITPRGYPHP</sequence>
<dbReference type="EnsemblBacteria" id="BAC90487">
    <property type="protein sequence ID" value="BAC90487"/>
    <property type="gene ID" value="BAC90487"/>
</dbReference>
<dbReference type="InterPro" id="IPR006363">
    <property type="entry name" value="Cbl_synth_CobJ/CibH_dom"/>
</dbReference>
<proteinExistence type="predicted"/>
<keyword evidence="4" id="KW-0808">Transferase</keyword>
<evidence type="ECO:0000256" key="4">
    <source>
        <dbReference type="ARBA" id="ARBA00022679"/>
    </source>
</evidence>
<dbReference type="KEGG" id="gvi:gll2546"/>
<dbReference type="Gene3D" id="3.40.50.11220">
    <property type="match status" value="1"/>
</dbReference>
<dbReference type="Gene3D" id="3.40.1010.10">
    <property type="entry name" value="Cobalt-precorrin-4 Transmethylase, Domain 1"/>
    <property type="match status" value="1"/>
</dbReference>
<dbReference type="NCBIfam" id="TIGR01466">
    <property type="entry name" value="cobJ_cbiH"/>
    <property type="match status" value="1"/>
</dbReference>
<accession>Q7NHI9</accession>
<dbReference type="SUPFAM" id="SSF159672">
    <property type="entry name" value="CbiG N-terminal domain-like"/>
    <property type="match status" value="1"/>
</dbReference>
<keyword evidence="11" id="KW-1185">Reference proteome</keyword>
<dbReference type="Pfam" id="PF11761">
    <property type="entry name" value="CbiG_mid"/>
    <property type="match status" value="1"/>
</dbReference>
<protein>
    <submittedName>
        <fullName evidence="10">Precorrin methylase</fullName>
    </submittedName>
</protein>
<evidence type="ECO:0000259" key="6">
    <source>
        <dbReference type="Pfam" id="PF00590"/>
    </source>
</evidence>
<dbReference type="PANTHER" id="PTHR47036">
    <property type="entry name" value="COBALT-FACTOR III C(17)-METHYLTRANSFERASE-RELATED"/>
    <property type="match status" value="1"/>
</dbReference>
<dbReference type="eggNOG" id="COG1010">
    <property type="taxonomic scope" value="Bacteria"/>
</dbReference>
<dbReference type="Gene3D" id="3.30.420.180">
    <property type="entry name" value="CobE/GbiG C-terminal domain"/>
    <property type="match status" value="1"/>
</dbReference>
<dbReference type="Proteomes" id="UP000000557">
    <property type="component" value="Chromosome"/>
</dbReference>
<dbReference type="GO" id="GO:0032259">
    <property type="term" value="P:methylation"/>
    <property type="evidence" value="ECO:0007669"/>
    <property type="project" value="UniProtKB-KW"/>
</dbReference>
<evidence type="ECO:0000313" key="11">
    <source>
        <dbReference type="Proteomes" id="UP000000557"/>
    </source>
</evidence>
<dbReference type="Pfam" id="PF01890">
    <property type="entry name" value="CbiG_C"/>
    <property type="match status" value="1"/>
</dbReference>
<dbReference type="PhylomeDB" id="Q7NHI9"/>
<dbReference type="SUPFAM" id="SSF53790">
    <property type="entry name" value="Tetrapyrrole methylase"/>
    <property type="match status" value="1"/>
</dbReference>
<evidence type="ECO:0000259" key="8">
    <source>
        <dbReference type="Pfam" id="PF11760"/>
    </source>
</evidence>
<name>Q7NHI9_GLOVI</name>
<dbReference type="RefSeq" id="WP_011142541.1">
    <property type="nucleotide sequence ID" value="NC_005125.1"/>
</dbReference>
<feature type="domain" description="Cobalamin synthesis G N-terminal" evidence="8">
    <location>
        <begin position="40"/>
        <end position="117"/>
    </location>
</feature>
<dbReference type="InParanoid" id="Q7NHI9"/>
<feature type="domain" description="Tetrapyrrole methylase" evidence="6">
    <location>
        <begin position="344"/>
        <end position="554"/>
    </location>
</feature>
<dbReference type="InterPro" id="IPR021744">
    <property type="entry name" value="CbiG_N"/>
</dbReference>
<dbReference type="InterPro" id="IPR002750">
    <property type="entry name" value="CobE/GbiG_C"/>
</dbReference>
<evidence type="ECO:0000256" key="5">
    <source>
        <dbReference type="ARBA" id="ARBA00022691"/>
    </source>
</evidence>
<reference evidence="10 11" key="1">
    <citation type="journal article" date="2003" name="DNA Res.">
        <title>Complete genome structure of Gloeobacter violaceus PCC 7421, a cyanobacterium that lacks thylakoids.</title>
        <authorList>
            <person name="Nakamura Y."/>
            <person name="Kaneko T."/>
            <person name="Sato S."/>
            <person name="Mimuro M."/>
            <person name="Miyashita H."/>
            <person name="Tsuchiya T."/>
            <person name="Sasamoto S."/>
            <person name="Watanabe A."/>
            <person name="Kawashima K."/>
            <person name="Kishida Y."/>
            <person name="Kiyokawa C."/>
            <person name="Kohara M."/>
            <person name="Matsumoto M."/>
            <person name="Matsuno A."/>
            <person name="Nakazaki N."/>
            <person name="Shimpo S."/>
            <person name="Takeuchi C."/>
            <person name="Yamada M."/>
            <person name="Tabata S."/>
        </authorList>
    </citation>
    <scope>NUCLEOTIDE SEQUENCE [LARGE SCALE GENOMIC DNA]</scope>
    <source>
        <strain evidence="11">ATCC 29082 / PCC 7421</strain>
    </source>
</reference>
<dbReference type="Gene3D" id="3.30.950.10">
    <property type="entry name" value="Methyltransferase, Cobalt-precorrin-4 Transmethylase, Domain 2"/>
    <property type="match status" value="1"/>
</dbReference>
<dbReference type="PATRIC" id="fig|251221.4.peg.2583"/>
<dbReference type="SUPFAM" id="SSF159664">
    <property type="entry name" value="CobE/GbiG C-terminal domain-like"/>
    <property type="match status" value="1"/>
</dbReference>
<dbReference type="STRING" id="251221.gene:10760046"/>
<dbReference type="InterPro" id="IPR021745">
    <property type="entry name" value="CbiG_mid"/>
</dbReference>
<evidence type="ECO:0000313" key="10">
    <source>
        <dbReference type="EMBL" id="BAC90487.1"/>
    </source>
</evidence>
<evidence type="ECO:0000259" key="9">
    <source>
        <dbReference type="Pfam" id="PF11761"/>
    </source>
</evidence>
<dbReference type="InterPro" id="IPR051810">
    <property type="entry name" value="Precorrin_MeTrfase"/>
</dbReference>
<feature type="domain" description="Cobalamin biosynthesis central region" evidence="9">
    <location>
        <begin position="124"/>
        <end position="206"/>
    </location>
</feature>
<dbReference type="AlphaFoldDB" id="Q7NHI9"/>
<keyword evidence="5" id="KW-0949">S-adenosyl-L-methionine</keyword>
<feature type="domain" description="CobE/GbiG C-terminal" evidence="7">
    <location>
        <begin position="209"/>
        <end position="331"/>
    </location>
</feature>
<comment type="pathway">
    <text evidence="1">Cofactor biosynthesis; adenosylcobalamin biosynthesis.</text>
</comment>
<dbReference type="InterPro" id="IPR000878">
    <property type="entry name" value="4pyrrol_Mease"/>
</dbReference>
<dbReference type="InterPro" id="IPR038029">
    <property type="entry name" value="GbiG_N_sf"/>
</dbReference>
<dbReference type="Pfam" id="PF11760">
    <property type="entry name" value="CbiG_N"/>
    <property type="match status" value="1"/>
</dbReference>
<dbReference type="eggNOG" id="COG2073">
    <property type="taxonomic scope" value="Bacteria"/>
</dbReference>
<reference evidence="10 11" key="2">
    <citation type="journal article" date="2003" name="DNA Res.">
        <title>Complete genome structure of Gloeobacter violaceus PCC 7421, a cyanobacterium that lacks thylakoids (supplement).</title>
        <authorList>
            <person name="Nakamura Y."/>
            <person name="Kaneko T."/>
            <person name="Sato S."/>
            <person name="Mimuro M."/>
            <person name="Miyashita H."/>
            <person name="Tsuchiya T."/>
            <person name="Sasamoto S."/>
            <person name="Watanabe A."/>
            <person name="Kawashima K."/>
            <person name="Kishida Y."/>
            <person name="Kiyokawa C."/>
            <person name="Kohara M."/>
            <person name="Matsumoto M."/>
            <person name="Matsuno A."/>
            <person name="Nakazaki N."/>
            <person name="Shimpo S."/>
            <person name="Takeuchi C."/>
            <person name="Yamada M."/>
            <person name="Tabata S."/>
        </authorList>
    </citation>
    <scope>NUCLEOTIDE SEQUENCE [LARGE SCALE GENOMIC DNA]</scope>
    <source>
        <strain evidence="11">ATCC 29082 / PCC 7421</strain>
    </source>
</reference>
<dbReference type="EMBL" id="BA000045">
    <property type="protein sequence ID" value="BAC90487.1"/>
    <property type="molecule type" value="Genomic_DNA"/>
</dbReference>
<dbReference type="Pfam" id="PF00590">
    <property type="entry name" value="TP_methylase"/>
    <property type="match status" value="1"/>
</dbReference>
<dbReference type="InterPro" id="IPR036518">
    <property type="entry name" value="CobE/GbiG_C_sf"/>
</dbReference>
<dbReference type="InterPro" id="IPR035996">
    <property type="entry name" value="4pyrrol_Methylase_sf"/>
</dbReference>
<dbReference type="HOGENOM" id="CLU_009721_2_1_3"/>
<evidence type="ECO:0000256" key="1">
    <source>
        <dbReference type="ARBA" id="ARBA00004953"/>
    </source>
</evidence>
<organism evidence="10 11">
    <name type="scientific">Gloeobacter violaceus (strain ATCC 29082 / PCC 7421)</name>
    <dbReference type="NCBI Taxonomy" id="251221"/>
    <lineage>
        <taxon>Bacteria</taxon>
        <taxon>Bacillati</taxon>
        <taxon>Cyanobacteriota</taxon>
        <taxon>Cyanophyceae</taxon>
        <taxon>Gloeobacterales</taxon>
        <taxon>Gloeobacteraceae</taxon>
        <taxon>Gloeobacter</taxon>
    </lineage>
</organism>
<evidence type="ECO:0000259" key="7">
    <source>
        <dbReference type="Pfam" id="PF01890"/>
    </source>
</evidence>
<dbReference type="InterPro" id="IPR014777">
    <property type="entry name" value="4pyrrole_Mease_sub1"/>
</dbReference>
<dbReference type="InterPro" id="IPR014776">
    <property type="entry name" value="4pyrrole_Mease_sub2"/>
</dbReference>
<dbReference type="CDD" id="cd11646">
    <property type="entry name" value="Precorrin_3B_C17_MT"/>
    <property type="match status" value="1"/>
</dbReference>
<dbReference type="GO" id="GO:0008168">
    <property type="term" value="F:methyltransferase activity"/>
    <property type="evidence" value="ECO:0007669"/>
    <property type="project" value="UniProtKB-KW"/>
</dbReference>
<evidence type="ECO:0000256" key="3">
    <source>
        <dbReference type="ARBA" id="ARBA00022603"/>
    </source>
</evidence>
<evidence type="ECO:0000256" key="2">
    <source>
        <dbReference type="ARBA" id="ARBA00022573"/>
    </source>
</evidence>
<dbReference type="PANTHER" id="PTHR47036:SF1">
    <property type="entry name" value="COBALT-FACTOR III C(17)-METHYLTRANSFERASE-RELATED"/>
    <property type="match status" value="1"/>
</dbReference>
<gene>
    <name evidence="10" type="primary">cobJ</name>
</gene>
<dbReference type="OrthoDB" id="9772960at2"/>
<dbReference type="GO" id="GO:0009236">
    <property type="term" value="P:cobalamin biosynthetic process"/>
    <property type="evidence" value="ECO:0007669"/>
    <property type="project" value="UniProtKB-UniPathway"/>
</dbReference>
<keyword evidence="2" id="KW-0169">Cobalamin biosynthesis</keyword>
<keyword evidence="3 10" id="KW-0489">Methyltransferase</keyword>